<dbReference type="RefSeq" id="WP_196955239.1">
    <property type="nucleotide sequence ID" value="NZ_JADWYK010000006.1"/>
</dbReference>
<feature type="signal peptide" evidence="1">
    <location>
        <begin position="1"/>
        <end position="20"/>
    </location>
</feature>
<keyword evidence="3" id="KW-1185">Reference proteome</keyword>
<proteinExistence type="predicted"/>
<name>A0ABS0L273_9BACT</name>
<gene>
    <name evidence="2" type="ORF">I5L79_11690</name>
</gene>
<dbReference type="Proteomes" id="UP000601099">
    <property type="component" value="Unassembled WGS sequence"/>
</dbReference>
<evidence type="ECO:0000313" key="2">
    <source>
        <dbReference type="EMBL" id="MBG8554213.1"/>
    </source>
</evidence>
<feature type="chain" id="PRO_5045169817" evidence="1">
    <location>
        <begin position="21"/>
        <end position="2596"/>
    </location>
</feature>
<dbReference type="EMBL" id="JADWYK010000006">
    <property type="protein sequence ID" value="MBG8554213.1"/>
    <property type="molecule type" value="Genomic_DNA"/>
</dbReference>
<dbReference type="InterPro" id="IPR026444">
    <property type="entry name" value="Secre_tail"/>
</dbReference>
<evidence type="ECO:0000313" key="3">
    <source>
        <dbReference type="Proteomes" id="UP000601099"/>
    </source>
</evidence>
<accession>A0ABS0L273</accession>
<keyword evidence="1" id="KW-0732">Signal</keyword>
<dbReference type="NCBIfam" id="TIGR04183">
    <property type="entry name" value="Por_Secre_tail"/>
    <property type="match status" value="1"/>
</dbReference>
<evidence type="ECO:0000256" key="1">
    <source>
        <dbReference type="SAM" id="SignalP"/>
    </source>
</evidence>
<protein>
    <submittedName>
        <fullName evidence="2">T9SS type A sorting domain-containing protein</fullName>
    </submittedName>
</protein>
<comment type="caution">
    <text evidence="2">The sequence shown here is derived from an EMBL/GenBank/DDBJ whole genome shotgun (WGS) entry which is preliminary data.</text>
</comment>
<reference evidence="2 3" key="1">
    <citation type="submission" date="2020-11" db="EMBL/GenBank/DDBJ databases">
        <title>Hymenobacter sp.</title>
        <authorList>
            <person name="Kim M.K."/>
        </authorList>
    </citation>
    <scope>NUCLEOTIDE SEQUENCE [LARGE SCALE GENOMIC DNA]</scope>
    <source>
        <strain evidence="2 3">BT594</strain>
    </source>
</reference>
<sequence>MKKLLTLLLLLLLSSTASWAATTYYTFVGGGTSGPWNNSGTTKTWTTDPTGQTIVGSPAAAPLSSDVLVILNGYTVNLTASVGTTGHSITIQSGGVLDQATFSFSASNPALTLSGTGLLRLKSVNFPKSAANTFASAGSLTVEYYDLGANATLPAIGSYKNLLLTNSSGTSEVSLPNNTPLTITGTLTTSRTNSATLTFAARSNELTLQGNTTLGAGTTLTSSAAITSSASITNNGTITSTNAIEFTGASNATLAANGATTFRNLTLNKGTNQQYILSVTASSPGNFVLDYDYNGYIVNLLNGTLKLGSNITLPRLRDNTNGQAGYEIPATAGLWINGADVTLPGAAGGGNKGISGGMICRGLFRISSGKFTSERNDGAVIGDVGSYIIEGGEVKAEKFSPRKEGTPVGSFLMSGGTFSVKGSGVQLDKQKAYARFSIPFSTQTFQMSGGIINVLNTEDNGGIDIATAAGNYSVTGGTFNVVLPPAADAFPGSINIISTAPFWDLNISEPVAAATTTVAALTTQPLVVLNNLTLIGSNDATLKADAGSQPQNVTVQGTFTINTGAIYLPGTNLTSFTGSKDQTLQIDGTIGVNGTPDNRGLYQMLMDKTNGTLSLAGSATASMRVRNTLTLENGVFNDAGKVLTVLGNVVNSATHTSSGTTTGSITLGGSTLQTLSGDGTGIFGNLIIDNSWGSAGAISVQTAADQTISGKLTLFRAKLFDINTHRLYITSVSQDAISSGPGAFSNTRMILTAGNQSDGGIRKTYGLLTAFVFPVGTKVGTTYYYTPAKIALTVAPTKYGKINVAPVNAVNPFATNKNAALQYYWKVTEHDFSGLVLNKVMHTYSAPNALIYPGNIVTDYVPSYYNPATVTWNTPPATAPAVSKDDVVENATTIDIKFNAVNINGEYTAGYPAAFGEIKKFYSLTTGNWHTPGTWSRESHTGTAATEIPGSGNPVFIGNNHVVTVTANGATSGSLQIDKGAVLDLGTTTGHNFGSLPEEVVQGSGTLRISTTAATAPFPGGDFANFLGAQGGTVEYYSTGTDFTLPMNSVTSYYNLVLNPGSGRLITLPGQSLRIYNHLSAGTRAGFTGTARMSGAAAGDLVIDGNIDVKLGSLLYNTTAVVRNVTVDDSVKVSTAATFGFSAGTVMHSLKIGGSVINNGTFALAPAGVTGKVNVTFTGATNQKVTGTNAGAATTLNAVTVDKGTSRTPTLTLDVAGTLTVPDGSDNWLVLTNGTFSFAKPDATIKVNTNAYTIGSTAGLAVNGAGAIINLATGATTQLDGRLSALQGTINVGQSIEYSGATQPEIVVQDGTLNVAGQIRRPTTTTQGSLIYSQSGGEVVVRGTTFNTTRSMFEVLNSGSFTMTGGTLNVQKNLGTTSATAEVYLHPATSTVTGGEVILGTNGTSTSTLIKLDTTVPLYSLKVENGTNTAQLLQNPLTLKGNLTIGNATSVFDANSLDVSVAGNFTNNNTATTTDLTTGGYRAQSASQTTTLNGSGANQIVAGVGTNVTNFANLVVNNTLSGGKVTLAANSALRVNGQLTLTKGELADGGNTISVVGNVVNSAKHSGAGKVALMNPTTTQTIGGDGTGIFGNLQLTNSAGATTLAAQQIDGVLTLTSGNLTIGSNLLKLTNTAAGAIAGGTFSTSKMIITNGSVADGGVQKYFPASSLPSFTFPVGVAGKYTPASYVLNTNSVAGTITVAPVNTAHPSTTNATNTTELKYYWRVSSTGFSPSAGLAIRHVYEYAAADASSANAYVAGRFLINKWEPTGGISSTVLAGSNQIALANTTAGTTVNYINGDYTAGATSEFGTVAVYYSRNAAANITTTGATWSNVNTWTLTADGSGAAVATVPTTGTPVVILPNHVVNTTAAGQSASSLTLNGTLDISSYTSNNFGVVTGTGRLKINSSTFPAGNYDDFTSSAGGTVEYTGLIVTLPPRSIYNNLVFSGSGTAATKSLGNVALQVNGYMQIEVGNTVNNNDNINVTLLNPAQPFTNYGNVNLGSGNLTLAGALVNNTGASLTLAGGNAAIGTTLTNAGTLTAGNGSVAVGTTLINSGTYNHGDGALTVSTDLENSGAFNALNQDGAVTVSGNLTNKNVGTLQAGNGPIAVNGNLTNAGTYTANANLLTLTGDFLNQGTFNAGTGTISLQGNWTNSATFTPANSTVRFLSSLARTLSGTQPTTFYNLNKVGSGSLTMQQNVTVSNLLSLNSGNIITGTNTLRLTNTGAQPVIGESLGAYILGKLAIVFPTTAYATRSFPVGNYNIRNEDFYRPVIITAQGGSSLGTEVLVEMVQESATGPVATTDPRISNLSRVRYYRIFTLAGTINQPTVRLSFNTNREDEEINVPSNLRIARSSVSTPAESGGTWTNEGGAGVFSPAAPAGYVTSGATTIDGSSLFALASTNLVDNPLNNDLTPLPVQLVAFSAKAAGATVQLAWATASEKNSSHFVVERSLNGRDFVALTQVAGNGTTTNYHTYAATDAKPFQGLSYYRLRQVDLDGRTALSSAVTVTVTTTAKASMQAYPNPSDGSQLRVLTVGLRGQGTLRILDGFGRTVQQQAISLTQARQELTVTPAARLAAGMYIITVQTPDGLYSQKLVVK</sequence>
<organism evidence="2 3">
    <name type="scientific">Hymenobacter guriensis</name>
    <dbReference type="NCBI Taxonomy" id="2793065"/>
    <lineage>
        <taxon>Bacteria</taxon>
        <taxon>Pseudomonadati</taxon>
        <taxon>Bacteroidota</taxon>
        <taxon>Cytophagia</taxon>
        <taxon>Cytophagales</taxon>
        <taxon>Hymenobacteraceae</taxon>
        <taxon>Hymenobacter</taxon>
    </lineage>
</organism>